<dbReference type="PANTHER" id="PTHR30157">
    <property type="entry name" value="FERRIC REDUCTASE, NADPH-DEPENDENT"/>
    <property type="match status" value="1"/>
</dbReference>
<dbReference type="RefSeq" id="WP_203653070.1">
    <property type="nucleotide sequence ID" value="NZ_BONR01000001.1"/>
</dbReference>
<gene>
    <name evidence="2" type="ORF">Dac01nite_03790</name>
</gene>
<feature type="domain" description="FAD-binding FR-type" evidence="1">
    <location>
        <begin position="2"/>
        <end position="121"/>
    </location>
</feature>
<dbReference type="Pfam" id="PF04954">
    <property type="entry name" value="SIP"/>
    <property type="match status" value="1"/>
</dbReference>
<dbReference type="Gene3D" id="2.40.30.10">
    <property type="entry name" value="Translation factors"/>
    <property type="match status" value="1"/>
</dbReference>
<evidence type="ECO:0000259" key="1">
    <source>
        <dbReference type="PROSITE" id="PS51384"/>
    </source>
</evidence>
<reference evidence="2" key="1">
    <citation type="submission" date="2021-01" db="EMBL/GenBank/DDBJ databases">
        <title>Whole genome shotgun sequence of Demequina activiva NBRC 110675.</title>
        <authorList>
            <person name="Komaki H."/>
            <person name="Tamura T."/>
        </authorList>
    </citation>
    <scope>NUCLEOTIDE SEQUENCE</scope>
    <source>
        <strain evidence="2">NBRC 110675</strain>
    </source>
</reference>
<sequence>MTDSFLVHVAAAEQISPHLRRVTLAGDALRTWESTGKPDEFVHVHIPDADPAPGWEDDHDIARHYTIRRWDPSGPRVDIDVVTHGHGRGATWARQAQAGDVVAISDAHGYYEAPAGSTRRLLIADATGLPAVARILEEATPEETFEVVVELINAEDAIALPSPATVTVEWKVSGNGRGPSALVSCMERLPVPEGDTYVWVACESAQSRKARKFIRASWPRHHSLYRIVGYWHVDQEQQLAKWNALTPEQQARYAEIWDESRPDEVNWMELEPYLQELGL</sequence>
<dbReference type="EMBL" id="BONR01000001">
    <property type="protein sequence ID" value="GIG53627.1"/>
    <property type="molecule type" value="Genomic_DNA"/>
</dbReference>
<dbReference type="GO" id="GO:0016491">
    <property type="term" value="F:oxidoreductase activity"/>
    <property type="evidence" value="ECO:0007669"/>
    <property type="project" value="InterPro"/>
</dbReference>
<dbReference type="InterPro" id="IPR017938">
    <property type="entry name" value="Riboflavin_synthase-like_b-brl"/>
</dbReference>
<dbReference type="CDD" id="cd06193">
    <property type="entry name" value="siderophore_interacting"/>
    <property type="match status" value="1"/>
</dbReference>
<dbReference type="PROSITE" id="PS51384">
    <property type="entry name" value="FAD_FR"/>
    <property type="match status" value="1"/>
</dbReference>
<comment type="caution">
    <text evidence="2">The sequence shown here is derived from an EMBL/GenBank/DDBJ whole genome shotgun (WGS) entry which is preliminary data.</text>
</comment>
<dbReference type="Pfam" id="PF08021">
    <property type="entry name" value="FAD_binding_9"/>
    <property type="match status" value="1"/>
</dbReference>
<evidence type="ECO:0000313" key="3">
    <source>
        <dbReference type="Proteomes" id="UP000652354"/>
    </source>
</evidence>
<dbReference type="InterPro" id="IPR007037">
    <property type="entry name" value="SIP_rossman_dom"/>
</dbReference>
<dbReference type="SUPFAM" id="SSF63380">
    <property type="entry name" value="Riboflavin synthase domain-like"/>
    <property type="match status" value="1"/>
</dbReference>
<dbReference type="Gene3D" id="3.40.50.80">
    <property type="entry name" value="Nucleotide-binding domain of ferredoxin-NADP reductase (FNR) module"/>
    <property type="match status" value="1"/>
</dbReference>
<name>A0A919Q1P1_9MICO</name>
<proteinExistence type="predicted"/>
<evidence type="ECO:0000313" key="2">
    <source>
        <dbReference type="EMBL" id="GIG53627.1"/>
    </source>
</evidence>
<dbReference type="PANTHER" id="PTHR30157:SF0">
    <property type="entry name" value="NADPH-DEPENDENT FERRIC-CHELATE REDUCTASE"/>
    <property type="match status" value="1"/>
</dbReference>
<keyword evidence="3" id="KW-1185">Reference proteome</keyword>
<dbReference type="Proteomes" id="UP000652354">
    <property type="component" value="Unassembled WGS sequence"/>
</dbReference>
<dbReference type="AlphaFoldDB" id="A0A919Q1P1"/>
<dbReference type="InterPro" id="IPR013113">
    <property type="entry name" value="SIP_FAD-bd"/>
</dbReference>
<dbReference type="InterPro" id="IPR017927">
    <property type="entry name" value="FAD-bd_FR_type"/>
</dbReference>
<dbReference type="InterPro" id="IPR039374">
    <property type="entry name" value="SIP_fam"/>
</dbReference>
<dbReference type="InterPro" id="IPR039261">
    <property type="entry name" value="FNR_nucleotide-bd"/>
</dbReference>
<protein>
    <submittedName>
        <fullName evidence="2">Siderophore-interacting protein</fullName>
    </submittedName>
</protein>
<organism evidence="2 3">
    <name type="scientific">Demequina activiva</name>
    <dbReference type="NCBI Taxonomy" id="1582364"/>
    <lineage>
        <taxon>Bacteria</taxon>
        <taxon>Bacillati</taxon>
        <taxon>Actinomycetota</taxon>
        <taxon>Actinomycetes</taxon>
        <taxon>Micrococcales</taxon>
        <taxon>Demequinaceae</taxon>
        <taxon>Demequina</taxon>
    </lineage>
</organism>
<accession>A0A919Q1P1</accession>